<dbReference type="InterPro" id="IPR028468">
    <property type="entry name" value="Smc1_ABC"/>
</dbReference>
<dbReference type="OrthoDB" id="5575062at2759"/>
<keyword evidence="5" id="KW-0132">Cell division</keyword>
<evidence type="ECO:0000256" key="8">
    <source>
        <dbReference type="ARBA" id="ARBA00023242"/>
    </source>
</evidence>
<keyword evidence="8 10" id="KW-0539">Nucleus</keyword>
<evidence type="ECO:0000256" key="11">
    <source>
        <dbReference type="SAM" id="Coils"/>
    </source>
</evidence>
<feature type="coiled-coil region" evidence="11">
    <location>
        <begin position="247"/>
        <end position="281"/>
    </location>
</feature>
<dbReference type="PANTHER" id="PTHR18937">
    <property type="entry name" value="STRUCTURAL MAINTENANCE OF CHROMOSOMES SMC FAMILY MEMBER"/>
    <property type="match status" value="1"/>
</dbReference>
<dbReference type="GO" id="GO:0005524">
    <property type="term" value="F:ATP binding"/>
    <property type="evidence" value="ECO:0007669"/>
    <property type="project" value="InterPro"/>
</dbReference>
<feature type="coiled-coil region" evidence="11">
    <location>
        <begin position="1009"/>
        <end position="1036"/>
    </location>
</feature>
<evidence type="ECO:0000256" key="7">
    <source>
        <dbReference type="ARBA" id="ARBA00023054"/>
    </source>
</evidence>
<protein>
    <recommendedName>
        <fullName evidence="10">Structural maintenance of chromosomes protein</fullName>
    </recommendedName>
</protein>
<reference evidence="13" key="2">
    <citation type="submission" date="2021-01" db="EMBL/GenBank/DDBJ databases">
        <authorList>
            <person name="Schikora-Tamarit M.A."/>
        </authorList>
    </citation>
    <scope>NUCLEOTIDE SEQUENCE</scope>
    <source>
        <strain evidence="13">CBS6075</strain>
    </source>
</reference>
<evidence type="ECO:0000256" key="6">
    <source>
        <dbReference type="ARBA" id="ARBA00022776"/>
    </source>
</evidence>
<sequence length="1217" mass="138138">MGRLVGLELNNFKSYRGTASIGFGSSFFTSIIGPNGSGKSNMMDAISFVLGIRSSHLRSTNLKDLIYRGRILNDEAGGDEDKENDPTTAYVMAIYEKSNGDILKLKRSINETGASEYKINNKTVSATQYAEVLKKENILIKARNFLVFQGDVEKIASQSPDELTKLLETISGSIDYKKEYDMLMEEKDKAHDTSALLNSRKKTLREEFNQYKNQTLEIEQFDLKSQQLSDLIQTKYLTELYHNDQELKQSLDALKAANAESKELNKQLKDSEGSMKDVIKERTKKDNVYQKTEKSISKKAALVKEKHLALIPLQSEVAQVSKKIRDYKRRVGTLSEDRSRQQEIVETIGHQLSTIQKAYDNYIKEYEANTMDSISPEALEEYKKLRETFLMKGGHIESKLIDLEDDVSTLNLQIENAAHQKEIVGSRISELEAGKSQLNSKIQDNRVQLKDANSAVKYKKAELRHVRSVQNTLLQKEFDLNTVLKELLVQLNELQADQRESAREKRLRENCSSLKRLFPGVRGLVCDLCKPTQKKYELAVSTVLGKNFDAIVVDNLSVANKCVEYLKEQRSGVASFVPLDTVDSKPPQAYLRTIDERVRPTLDVVSFEPEIEKAVQYVCGNSIVCDNMDIAKYVKWERNVNVKVVTLEGSLIHKSGLMTGGLTQTGNRRWDKSEIQALNTKKEEIKASLEEIAKRKISGLLEKKLMDEVEVLEAQVPPLSDSGAELQRLVRDADSEIKNQKRVFSDLETELKGLNKKLKDAQSKVDVTANELSAVQQSVYASFCKKNGFSNIGEYEDSYGSRSRDYSKEKARYVKQIQYLENKLSFEKDRLEEQESRLDRLERDLSKFGKTQAKLASRKETLETEADTLESEHEVLKEELYVLNDNRKAQLIDYNQLEDGLSELRSSINDISKKIANLEDVVEKKEMEKINILRNCKLENVKLPLTLGSMDDIPLEDAEQSEEVLADGIEIDFEGLKDEYKTGELEELQLQLKQSIDQTTAELGAINPNMKARERLENVKVRLADLDADFSDAKQDEKKIVTDFQLVKSKRYKQFMDTFNHISAKIDGVYKELTKSKVSPLGGSAYLTLEDEDEPYLHGVKYHAMPPMKRFRDMELLSGGEKTIAALALLFTIHSHHPSPFFVLDEVDAALDNANVNKIANYIANNSGPDFQFIVISLKNGLFERSDALVGIYREQNLNTSKTLTLDLRTYPDQEAA</sequence>
<dbReference type="CDD" id="cd03275">
    <property type="entry name" value="ABC_SMC1_euk"/>
    <property type="match status" value="2"/>
</dbReference>
<accession>A0A9P8PBP5</accession>
<comment type="subcellular location">
    <subcellularLocation>
        <location evidence="2">Chromosome</location>
    </subcellularLocation>
    <subcellularLocation>
        <location evidence="1 10">Nucleus</location>
    </subcellularLocation>
</comment>
<evidence type="ECO:0000256" key="9">
    <source>
        <dbReference type="ARBA" id="ARBA00023306"/>
    </source>
</evidence>
<evidence type="ECO:0000256" key="10">
    <source>
        <dbReference type="PIRNR" id="PIRNR005719"/>
    </source>
</evidence>
<proteinExistence type="inferred from homology"/>
<reference evidence="13" key="1">
    <citation type="journal article" date="2021" name="Open Biol.">
        <title>Shared evolutionary footprints suggest mitochondrial oxidative damage underlies multiple complex I losses in fungi.</title>
        <authorList>
            <person name="Schikora-Tamarit M.A."/>
            <person name="Marcet-Houben M."/>
            <person name="Nosek J."/>
            <person name="Gabaldon T."/>
        </authorList>
    </citation>
    <scope>NUCLEOTIDE SEQUENCE</scope>
    <source>
        <strain evidence="13">CBS6075</strain>
    </source>
</reference>
<dbReference type="EMBL" id="JAEUBE010000158">
    <property type="protein sequence ID" value="KAH3668887.1"/>
    <property type="molecule type" value="Genomic_DNA"/>
</dbReference>
<evidence type="ECO:0000313" key="13">
    <source>
        <dbReference type="EMBL" id="KAH3668887.1"/>
    </source>
</evidence>
<gene>
    <name evidence="13" type="ORF">OGAPHI_002642</name>
</gene>
<dbReference type="Gene3D" id="3.30.70.1620">
    <property type="match status" value="1"/>
</dbReference>
<keyword evidence="9" id="KW-0131">Cell cycle</keyword>
<evidence type="ECO:0000313" key="14">
    <source>
        <dbReference type="Proteomes" id="UP000769157"/>
    </source>
</evidence>
<dbReference type="GO" id="GO:0007059">
    <property type="term" value="P:chromosome segregation"/>
    <property type="evidence" value="ECO:0007669"/>
    <property type="project" value="UniProtKB-ARBA"/>
</dbReference>
<feature type="coiled-coil region" evidence="11">
    <location>
        <begin position="817"/>
        <end position="935"/>
    </location>
</feature>
<dbReference type="PIRSF" id="PIRSF005719">
    <property type="entry name" value="SMC"/>
    <property type="match status" value="1"/>
</dbReference>
<feature type="coiled-coil region" evidence="11">
    <location>
        <begin position="730"/>
        <end position="771"/>
    </location>
</feature>
<evidence type="ECO:0000256" key="4">
    <source>
        <dbReference type="ARBA" id="ARBA00022454"/>
    </source>
</evidence>
<keyword evidence="4" id="KW-0158">Chromosome</keyword>
<dbReference type="SMART" id="SM00968">
    <property type="entry name" value="SMC_hinge"/>
    <property type="match status" value="1"/>
</dbReference>
<dbReference type="InterPro" id="IPR003395">
    <property type="entry name" value="RecF/RecN/SMC_N"/>
</dbReference>
<dbReference type="GO" id="GO:0005634">
    <property type="term" value="C:nucleus"/>
    <property type="evidence" value="ECO:0007669"/>
    <property type="project" value="UniProtKB-SubCell"/>
</dbReference>
<dbReference type="GO" id="GO:0016887">
    <property type="term" value="F:ATP hydrolysis activity"/>
    <property type="evidence" value="ECO:0007669"/>
    <property type="project" value="InterPro"/>
</dbReference>
<dbReference type="InterPro" id="IPR036277">
    <property type="entry name" value="SMC_hinge_sf"/>
</dbReference>
<dbReference type="GO" id="GO:0003677">
    <property type="term" value="F:DNA binding"/>
    <property type="evidence" value="ECO:0007669"/>
    <property type="project" value="TreeGrafter"/>
</dbReference>
<dbReference type="Pfam" id="PF02463">
    <property type="entry name" value="SMC_N"/>
    <property type="match status" value="1"/>
</dbReference>
<keyword evidence="6" id="KW-0498">Mitosis</keyword>
<comment type="caution">
    <text evidence="13">The sequence shown here is derived from an EMBL/GenBank/DDBJ whole genome shotgun (WGS) entry which is preliminary data.</text>
</comment>
<dbReference type="RefSeq" id="XP_046063301.1">
    <property type="nucleotide sequence ID" value="XM_046203534.1"/>
</dbReference>
<evidence type="ECO:0000259" key="12">
    <source>
        <dbReference type="SMART" id="SM00968"/>
    </source>
</evidence>
<dbReference type="GO" id="GO:0007062">
    <property type="term" value="P:sister chromatid cohesion"/>
    <property type="evidence" value="ECO:0007669"/>
    <property type="project" value="InterPro"/>
</dbReference>
<dbReference type="SUPFAM" id="SSF52540">
    <property type="entry name" value="P-loop containing nucleoside triphosphate hydrolases"/>
    <property type="match status" value="1"/>
</dbReference>
<name>A0A9P8PBP5_9ASCO</name>
<feature type="domain" description="SMC hinge" evidence="12">
    <location>
        <begin position="519"/>
        <end position="635"/>
    </location>
</feature>
<dbReference type="GeneID" id="70234609"/>
<dbReference type="Gene3D" id="1.10.287.1490">
    <property type="match status" value="1"/>
</dbReference>
<dbReference type="PANTHER" id="PTHR18937:SF12">
    <property type="entry name" value="STRUCTURAL MAINTENANCE OF CHROMOSOMES PROTEIN"/>
    <property type="match status" value="1"/>
</dbReference>
<evidence type="ECO:0000256" key="2">
    <source>
        <dbReference type="ARBA" id="ARBA00004286"/>
    </source>
</evidence>
<comment type="similarity">
    <text evidence="3">Belongs to the SMC family. SMC1 subfamily.</text>
</comment>
<dbReference type="InterPro" id="IPR024704">
    <property type="entry name" value="SMC"/>
</dbReference>
<organism evidence="13 14">
    <name type="scientific">Ogataea philodendri</name>
    <dbReference type="NCBI Taxonomy" id="1378263"/>
    <lineage>
        <taxon>Eukaryota</taxon>
        <taxon>Fungi</taxon>
        <taxon>Dikarya</taxon>
        <taxon>Ascomycota</taxon>
        <taxon>Saccharomycotina</taxon>
        <taxon>Pichiomycetes</taxon>
        <taxon>Pichiales</taxon>
        <taxon>Pichiaceae</taxon>
        <taxon>Ogataea</taxon>
    </lineage>
</organism>
<dbReference type="GO" id="GO:0008278">
    <property type="term" value="C:cohesin complex"/>
    <property type="evidence" value="ECO:0007669"/>
    <property type="project" value="InterPro"/>
</dbReference>
<dbReference type="AlphaFoldDB" id="A0A9P8PBP5"/>
<dbReference type="Pfam" id="PF06470">
    <property type="entry name" value="SMC_hinge"/>
    <property type="match status" value="1"/>
</dbReference>
<evidence type="ECO:0000256" key="5">
    <source>
        <dbReference type="ARBA" id="ARBA00022618"/>
    </source>
</evidence>
<dbReference type="SUPFAM" id="SSF75553">
    <property type="entry name" value="Smc hinge domain"/>
    <property type="match status" value="1"/>
</dbReference>
<dbReference type="GO" id="GO:0051301">
    <property type="term" value="P:cell division"/>
    <property type="evidence" value="ECO:0007669"/>
    <property type="project" value="UniProtKB-KW"/>
</dbReference>
<evidence type="ECO:0000256" key="1">
    <source>
        <dbReference type="ARBA" id="ARBA00004123"/>
    </source>
</evidence>
<dbReference type="InterPro" id="IPR010935">
    <property type="entry name" value="SMC_hinge"/>
</dbReference>
<dbReference type="Proteomes" id="UP000769157">
    <property type="component" value="Unassembled WGS sequence"/>
</dbReference>
<keyword evidence="7 11" id="KW-0175">Coiled coil</keyword>
<evidence type="ECO:0000256" key="3">
    <source>
        <dbReference type="ARBA" id="ARBA00005597"/>
    </source>
</evidence>
<dbReference type="InterPro" id="IPR027417">
    <property type="entry name" value="P-loop_NTPase"/>
</dbReference>
<keyword evidence="14" id="KW-1185">Reference proteome</keyword>
<dbReference type="Gene3D" id="1.20.1060.20">
    <property type="match status" value="1"/>
</dbReference>
<dbReference type="Gene3D" id="3.40.50.300">
    <property type="entry name" value="P-loop containing nucleotide triphosphate hydrolases"/>
    <property type="match status" value="2"/>
</dbReference>